<dbReference type="SMART" id="SM00409">
    <property type="entry name" value="IG"/>
    <property type="match status" value="1"/>
</dbReference>
<evidence type="ECO:0000256" key="6">
    <source>
        <dbReference type="SAM" id="SignalP"/>
    </source>
</evidence>
<gene>
    <name evidence="9" type="primary">LOC106594617</name>
</gene>
<dbReference type="InterPro" id="IPR050671">
    <property type="entry name" value="CD300_family_receptors"/>
</dbReference>
<dbReference type="PANTHER" id="PTHR11860:SF87">
    <property type="entry name" value="CMRF35-LIKE MOLECULE 8"/>
    <property type="match status" value="1"/>
</dbReference>
<dbReference type="Pfam" id="PF07686">
    <property type="entry name" value="V-set"/>
    <property type="match status" value="1"/>
</dbReference>
<dbReference type="InterPro" id="IPR013783">
    <property type="entry name" value="Ig-like_fold"/>
</dbReference>
<dbReference type="SUPFAM" id="SSF48726">
    <property type="entry name" value="Immunoglobulin"/>
    <property type="match status" value="1"/>
</dbReference>
<feature type="transmembrane region" description="Helical" evidence="5">
    <location>
        <begin position="161"/>
        <end position="182"/>
    </location>
</feature>
<keyword evidence="8" id="KW-1185">Reference proteome</keyword>
<feature type="domain" description="Immunoglobulin" evidence="7">
    <location>
        <begin position="22"/>
        <end position="124"/>
    </location>
</feature>
<evidence type="ECO:0000256" key="5">
    <source>
        <dbReference type="SAM" id="Phobius"/>
    </source>
</evidence>
<dbReference type="PANTHER" id="PTHR11860">
    <property type="entry name" value="POLYMERIC-IMMUNOGLOBULIN RECEPTOR"/>
    <property type="match status" value="1"/>
</dbReference>
<sequence length="265" mass="28880">MKIFHVVSCCLLSALCVVESVITKATGVVGGQVTIQCSYADKRFGKSNGKYFCSKKCDSYNDILVQTQKNKNYIEKGRYTIHDKRNGDFTVTIKNLVKSDSGTYWCGVDRSIKDSYQEVDLTVTDAPPKPSTVTSKPHVTTTFIPSGDISVGPSQTAGTSVVIIVCVSLAVLVFAVIPLIFYRCWHSNKALGAISNRPDAGSTGEEDEESRYSTQNAVDPRPVSKADPACIAHDPALYQSAYQALEHKALDIYRSLDDVTATDSE</sequence>
<dbReference type="InterPro" id="IPR013106">
    <property type="entry name" value="Ig_V-set"/>
</dbReference>
<evidence type="ECO:0000313" key="9">
    <source>
        <dbReference type="RefSeq" id="XP_045565630.1"/>
    </source>
</evidence>
<evidence type="ECO:0000256" key="2">
    <source>
        <dbReference type="ARBA" id="ARBA00022692"/>
    </source>
</evidence>
<proteinExistence type="predicted"/>
<feature type="region of interest" description="Disordered" evidence="4">
    <location>
        <begin position="195"/>
        <end position="227"/>
    </location>
</feature>
<dbReference type="InterPro" id="IPR003599">
    <property type="entry name" value="Ig_sub"/>
</dbReference>
<evidence type="ECO:0000259" key="7">
    <source>
        <dbReference type="SMART" id="SM00409"/>
    </source>
</evidence>
<keyword evidence="2 5" id="KW-0812">Transmembrane</keyword>
<dbReference type="GeneID" id="106594617"/>
<evidence type="ECO:0000313" key="8">
    <source>
        <dbReference type="Proteomes" id="UP001652741"/>
    </source>
</evidence>
<feature type="chain" id="PRO_5046451286" evidence="6">
    <location>
        <begin position="21"/>
        <end position="265"/>
    </location>
</feature>
<dbReference type="InterPro" id="IPR036179">
    <property type="entry name" value="Ig-like_dom_sf"/>
</dbReference>
<dbReference type="RefSeq" id="XP_045565630.1">
    <property type="nucleotide sequence ID" value="XM_045709674.1"/>
</dbReference>
<keyword evidence="3 5" id="KW-0472">Membrane</keyword>
<comment type="subcellular location">
    <subcellularLocation>
        <location evidence="1">Membrane</location>
    </subcellularLocation>
</comment>
<keyword evidence="6" id="KW-0732">Signal</keyword>
<accession>A0ABM3E3I8</accession>
<dbReference type="Proteomes" id="UP001652741">
    <property type="component" value="Chromosome ssa02"/>
</dbReference>
<organism evidence="8 9">
    <name type="scientific">Salmo salar</name>
    <name type="common">Atlantic salmon</name>
    <dbReference type="NCBI Taxonomy" id="8030"/>
    <lineage>
        <taxon>Eukaryota</taxon>
        <taxon>Metazoa</taxon>
        <taxon>Chordata</taxon>
        <taxon>Craniata</taxon>
        <taxon>Vertebrata</taxon>
        <taxon>Euteleostomi</taxon>
        <taxon>Actinopterygii</taxon>
        <taxon>Neopterygii</taxon>
        <taxon>Teleostei</taxon>
        <taxon>Protacanthopterygii</taxon>
        <taxon>Salmoniformes</taxon>
        <taxon>Salmonidae</taxon>
        <taxon>Salmoninae</taxon>
        <taxon>Salmo</taxon>
    </lineage>
</organism>
<keyword evidence="5" id="KW-1133">Transmembrane helix</keyword>
<reference evidence="9" key="1">
    <citation type="submission" date="2025-08" db="UniProtKB">
        <authorList>
            <consortium name="RefSeq"/>
        </authorList>
    </citation>
    <scope>IDENTIFICATION</scope>
</reference>
<name>A0ABM3E3I8_SALSA</name>
<dbReference type="Gene3D" id="2.60.40.10">
    <property type="entry name" value="Immunoglobulins"/>
    <property type="match status" value="1"/>
</dbReference>
<feature type="signal peptide" evidence="6">
    <location>
        <begin position="1"/>
        <end position="20"/>
    </location>
</feature>
<evidence type="ECO:0000256" key="4">
    <source>
        <dbReference type="SAM" id="MobiDB-lite"/>
    </source>
</evidence>
<evidence type="ECO:0000256" key="3">
    <source>
        <dbReference type="ARBA" id="ARBA00023136"/>
    </source>
</evidence>
<evidence type="ECO:0000256" key="1">
    <source>
        <dbReference type="ARBA" id="ARBA00004370"/>
    </source>
</evidence>
<protein>
    <submittedName>
        <fullName evidence="9">CMRF35-like molecule 5 isoform X1</fullName>
    </submittedName>
</protein>